<keyword evidence="2" id="KW-1185">Reference proteome</keyword>
<dbReference type="EMBL" id="FOCX01000009">
    <property type="protein sequence ID" value="SEO19686.1"/>
    <property type="molecule type" value="Genomic_DNA"/>
</dbReference>
<name>A0A1H8MR87_9EURY</name>
<evidence type="ECO:0000313" key="2">
    <source>
        <dbReference type="Proteomes" id="UP000198775"/>
    </source>
</evidence>
<organism evidence="1 2">
    <name type="scientific">Halorientalis persicus</name>
    <dbReference type="NCBI Taxonomy" id="1367881"/>
    <lineage>
        <taxon>Archaea</taxon>
        <taxon>Methanobacteriati</taxon>
        <taxon>Methanobacteriota</taxon>
        <taxon>Stenosarchaea group</taxon>
        <taxon>Halobacteria</taxon>
        <taxon>Halobacteriales</taxon>
        <taxon>Haloarculaceae</taxon>
        <taxon>Halorientalis</taxon>
    </lineage>
</organism>
<reference evidence="2" key="1">
    <citation type="submission" date="2016-10" db="EMBL/GenBank/DDBJ databases">
        <authorList>
            <person name="Varghese N."/>
            <person name="Submissions S."/>
        </authorList>
    </citation>
    <scope>NUCLEOTIDE SEQUENCE [LARGE SCALE GENOMIC DNA]</scope>
    <source>
        <strain evidence="2">IBRC-M 10043</strain>
    </source>
</reference>
<protein>
    <submittedName>
        <fullName evidence="1">Uncharacterized protein</fullName>
    </submittedName>
</protein>
<evidence type="ECO:0000313" key="1">
    <source>
        <dbReference type="EMBL" id="SEO19686.1"/>
    </source>
</evidence>
<sequence length="90" mass="9795">MQWPPLVDVELLNESGADLFVELGIDLDPGEEYTFAIPEGQLQRLGIIGEIITIKTGTPGRDGQEPALVCKVDLQESNIEQVESNTLAES</sequence>
<accession>A0A1H8MR87</accession>
<proteinExistence type="predicted"/>
<gene>
    <name evidence="1" type="ORF">SAMN05216388_100988</name>
</gene>
<dbReference type="Proteomes" id="UP000198775">
    <property type="component" value="Unassembled WGS sequence"/>
</dbReference>
<dbReference type="RefSeq" id="WP_092660083.1">
    <property type="nucleotide sequence ID" value="NZ_FOCX01000009.1"/>
</dbReference>
<dbReference type="AlphaFoldDB" id="A0A1H8MR87"/>